<dbReference type="InterPro" id="IPR012338">
    <property type="entry name" value="Beta-lactam/transpept-like"/>
</dbReference>
<dbReference type="Pfam" id="PF00144">
    <property type="entry name" value="Beta-lactamase"/>
    <property type="match status" value="1"/>
</dbReference>
<reference evidence="4" key="2">
    <citation type="journal article" date="2023" name="IMA Fungus">
        <title>Comparative genomic study of the Penicillium genus elucidates a diverse pangenome and 15 lateral gene transfer events.</title>
        <authorList>
            <person name="Petersen C."/>
            <person name="Sorensen T."/>
            <person name="Nielsen M.R."/>
            <person name="Sondergaard T.E."/>
            <person name="Sorensen J.L."/>
            <person name="Fitzpatrick D.A."/>
            <person name="Frisvad J.C."/>
            <person name="Nielsen K.L."/>
        </authorList>
    </citation>
    <scope>NUCLEOTIDE SEQUENCE</scope>
    <source>
        <strain evidence="4">IBT 15544</strain>
    </source>
</reference>
<dbReference type="InterPro" id="IPR021860">
    <property type="entry name" value="Peptidase_S12_Pab87-rel_C"/>
</dbReference>
<dbReference type="GeneID" id="83175475"/>
<dbReference type="InterPro" id="IPR050491">
    <property type="entry name" value="AmpC-like"/>
</dbReference>
<name>A0A9W9NFX3_9EURO</name>
<evidence type="ECO:0000256" key="1">
    <source>
        <dbReference type="ARBA" id="ARBA00038215"/>
    </source>
</evidence>
<sequence>MAQPSGESLLNAEFDALVEEQLELWKVPGLTIAIVQGSKTYSKAYGFAELPDKKMTTDALFSTCSTTKAFTAAATSMAIQDSKATASPFDWDTPMSTLISDDFVLPDDYYTKNVTIEDLLSHRSGMAPNMWVLACTEKDLTLRETVRSLRNLPLSEPLRTKYQYNNHGYIAVTYALEKLTGEPLAKMLKRRIWEPLGMKETYFSIQEAKANPDSAQKFVQGYGWHQTDECGSYNPEPVMSWDASTGAGSMVSNVLDYSHWIREQIHKTGPLKGHDSLTRPRILHFESGDIPPGPWHAYALGWFCDHYRDQPLYTHPGGWPGFGSLMGFLPNKDFGFAVMGNATSANIVAERLIVHLFDKILDLPNDPRYNKELAACFAKQREEWDRMVTPPSLDDMRAELYPSLPDPPLPLSLPMEKYAGTYTHKASCSVSLTVWEGRLTADSSGPNPLCLELIHVSGEFFIGKLWNKRGIYFKKFPVEFSVDSTGTAHKVGMLLEPALGEEKIWFERKK</sequence>
<evidence type="ECO:0000313" key="4">
    <source>
        <dbReference type="EMBL" id="KAJ5219013.1"/>
    </source>
</evidence>
<dbReference type="AlphaFoldDB" id="A0A9W9NFX3"/>
<dbReference type="Pfam" id="PF11954">
    <property type="entry name" value="DUF3471"/>
    <property type="match status" value="1"/>
</dbReference>
<dbReference type="Proteomes" id="UP001150904">
    <property type="component" value="Unassembled WGS sequence"/>
</dbReference>
<accession>A0A9W9NFX3</accession>
<organism evidence="4 5">
    <name type="scientific">Penicillium cinerascens</name>
    <dbReference type="NCBI Taxonomy" id="70096"/>
    <lineage>
        <taxon>Eukaryota</taxon>
        <taxon>Fungi</taxon>
        <taxon>Dikarya</taxon>
        <taxon>Ascomycota</taxon>
        <taxon>Pezizomycotina</taxon>
        <taxon>Eurotiomycetes</taxon>
        <taxon>Eurotiomycetidae</taxon>
        <taxon>Eurotiales</taxon>
        <taxon>Aspergillaceae</taxon>
        <taxon>Penicillium</taxon>
    </lineage>
</organism>
<keyword evidence="5" id="KW-1185">Reference proteome</keyword>
<dbReference type="InterPro" id="IPR001466">
    <property type="entry name" value="Beta-lactam-related"/>
</dbReference>
<dbReference type="OrthoDB" id="5946976at2759"/>
<comment type="similarity">
    <text evidence="1">Belongs to the peptidase S12 family.</text>
</comment>
<dbReference type="Gene3D" id="3.40.710.10">
    <property type="entry name" value="DD-peptidase/beta-lactamase superfamily"/>
    <property type="match status" value="1"/>
</dbReference>
<feature type="domain" description="Peptidase S12 Pab87-related C-terminal" evidence="3">
    <location>
        <begin position="407"/>
        <end position="508"/>
    </location>
</feature>
<dbReference type="EMBL" id="JAPQKR010000004">
    <property type="protein sequence ID" value="KAJ5219013.1"/>
    <property type="molecule type" value="Genomic_DNA"/>
</dbReference>
<proteinExistence type="inferred from homology"/>
<dbReference type="PANTHER" id="PTHR46825">
    <property type="entry name" value="D-ALANYL-D-ALANINE-CARBOXYPEPTIDASE/ENDOPEPTIDASE AMPH"/>
    <property type="match status" value="1"/>
</dbReference>
<evidence type="ECO:0000313" key="5">
    <source>
        <dbReference type="Proteomes" id="UP001150904"/>
    </source>
</evidence>
<evidence type="ECO:0000259" key="2">
    <source>
        <dbReference type="Pfam" id="PF00144"/>
    </source>
</evidence>
<reference evidence="4" key="1">
    <citation type="submission" date="2022-12" db="EMBL/GenBank/DDBJ databases">
        <authorList>
            <person name="Petersen C."/>
        </authorList>
    </citation>
    <scope>NUCLEOTIDE SEQUENCE</scope>
    <source>
        <strain evidence="4">IBT 15544</strain>
    </source>
</reference>
<comment type="caution">
    <text evidence="4">The sequence shown here is derived from an EMBL/GenBank/DDBJ whole genome shotgun (WGS) entry which is preliminary data.</text>
</comment>
<dbReference type="SUPFAM" id="SSF56601">
    <property type="entry name" value="beta-lactamase/transpeptidase-like"/>
    <property type="match status" value="1"/>
</dbReference>
<protein>
    <recommendedName>
        <fullName evidence="6">Beta-lactamase-related domain-containing protein</fullName>
    </recommendedName>
</protein>
<gene>
    <name evidence="4" type="ORF">N7498_001112</name>
</gene>
<feature type="domain" description="Beta-lactamase-related" evidence="2">
    <location>
        <begin position="14"/>
        <end position="344"/>
    </location>
</feature>
<dbReference type="RefSeq" id="XP_058313586.1">
    <property type="nucleotide sequence ID" value="XM_058448175.1"/>
</dbReference>
<dbReference type="PANTHER" id="PTHR46825:SF15">
    <property type="entry name" value="BETA-LACTAMASE-RELATED DOMAIN-CONTAINING PROTEIN"/>
    <property type="match status" value="1"/>
</dbReference>
<evidence type="ECO:0008006" key="6">
    <source>
        <dbReference type="Google" id="ProtNLM"/>
    </source>
</evidence>
<evidence type="ECO:0000259" key="3">
    <source>
        <dbReference type="Pfam" id="PF11954"/>
    </source>
</evidence>